<dbReference type="InterPro" id="IPR036938">
    <property type="entry name" value="PAP2/HPO_sf"/>
</dbReference>
<feature type="domain" description="Phosphatidic acid phosphatase type 2/haloperoxidase" evidence="9">
    <location>
        <begin position="579"/>
        <end position="718"/>
    </location>
</feature>
<feature type="transmembrane region" description="Helical" evidence="8">
    <location>
        <begin position="672"/>
        <end position="691"/>
    </location>
</feature>
<keyword evidence="11" id="KW-1185">Reference proteome</keyword>
<protein>
    <recommendedName>
        <fullName evidence="9">Phosphatidic acid phosphatase type 2/haloperoxidase domain-containing protein</fullName>
    </recommendedName>
</protein>
<dbReference type="InterPro" id="IPR006694">
    <property type="entry name" value="Fatty_acid_hydroxylase"/>
</dbReference>
<comment type="subcellular location">
    <subcellularLocation>
        <location evidence="1">Membrane</location>
        <topology evidence="1">Multi-pass membrane protein</topology>
    </subcellularLocation>
</comment>
<dbReference type="InterPro" id="IPR000326">
    <property type="entry name" value="PAP2/HPO"/>
</dbReference>
<dbReference type="PANTHER" id="PTHR10165:SF203">
    <property type="entry name" value="LIPID PHOSPHATE PHOSPHATASE 3, CHLOROPLASTIC-RELATED"/>
    <property type="match status" value="1"/>
</dbReference>
<feature type="transmembrane region" description="Helical" evidence="8">
    <location>
        <begin position="123"/>
        <end position="146"/>
    </location>
</feature>
<evidence type="ECO:0000256" key="5">
    <source>
        <dbReference type="ARBA" id="ARBA00022989"/>
    </source>
</evidence>
<proteinExistence type="inferred from homology"/>
<feature type="transmembrane region" description="Helical" evidence="8">
    <location>
        <begin position="46"/>
        <end position="66"/>
    </location>
</feature>
<evidence type="ECO:0000256" key="2">
    <source>
        <dbReference type="ARBA" id="ARBA00008816"/>
    </source>
</evidence>
<comment type="caution">
    <text evidence="10">The sequence shown here is derived from an EMBL/GenBank/DDBJ whole genome shotgun (WGS) entry which is preliminary data.</text>
</comment>
<evidence type="ECO:0000313" key="11">
    <source>
        <dbReference type="Proteomes" id="UP000823674"/>
    </source>
</evidence>
<dbReference type="SMART" id="SM00014">
    <property type="entry name" value="acidPPc"/>
    <property type="match status" value="1"/>
</dbReference>
<evidence type="ECO:0000256" key="3">
    <source>
        <dbReference type="ARBA" id="ARBA00009324"/>
    </source>
</evidence>
<dbReference type="Pfam" id="PF04116">
    <property type="entry name" value="FA_hydroxylase"/>
    <property type="match status" value="2"/>
</dbReference>
<dbReference type="InterPro" id="IPR043216">
    <property type="entry name" value="PAP-like"/>
</dbReference>
<dbReference type="EMBL" id="JADBGQ010000003">
    <property type="protein sequence ID" value="KAG5405335.1"/>
    <property type="molecule type" value="Genomic_DNA"/>
</dbReference>
<feature type="transmembrane region" description="Helical" evidence="8">
    <location>
        <begin position="504"/>
        <end position="524"/>
    </location>
</feature>
<sequence length="798" mass="92297">MAAENGFLTQFVDETTFYNRIVLSHLLPANLWEPLPRFLQTWLRSYLTGNLFYFISAFLWCFYIYYLKRNVYIPEDSIPTRKAMIQQIHVAVKGMPWYTLFPTVSEYMIERGWTKCYSTLDQFNWFLCFVYIVLYLVIVEFAMYWVHKGLHDIKFLYKHLHATHHMYNKQNTLSPFAGFASHPLDGILQAAPHVIALFIVPVHLITHMSLLFLGGIWTTCIHDCIHGNIWPIMGAGYHTIHHTTYKHNYGQYTICMDWMFGTLEFLTHFVEETTFYNRIILSHLLPASLWEPLPHFLQTWLRNYLAGNLLYFISGFLWCFYIYYLKLNVYFPKDSIPTRKAMILQIHVAMKAMPWYTLLPTVSEYMIERGLAFHPLDGILQAVPHVIALFIVPIHLITHLSLLFLEGIWTASIHDCIHGNIWPIMGAGYHTIHHTTYKHNYGHYTIWMDWMFGTLKVPLAEDDNEKAKHEIIEQSQDMMREAHQSTHTVRSHGMTLARTHMHDWIILVLLVILECILLIIYPFYRFVGKDMMTDLSYPLKSNTVPIWSVPVYAMLLPLAIFIFIYFRRRDVYDLHHAVLGLLYSVLVTAVLTDSIKNAVGRPRPDFFWRCFPDGKAVYDALGDVLCHGDKSVIREGHKSFPSGHTSWSFAGLGFLSLYLSGKIRAFDGKGHVAKLCIVILPLLVAALVGISRVDDYWHHWQDVFAGGLLGIVVSTFCYLQFFPPPYRTEAWGPYAYFLVLEAARAQAQAAENEAAQRPPQGDNGEEEDGGFMGLHLVDNPSMRREEADVEAGRVPSRG</sequence>
<gene>
    <name evidence="10" type="primary">A03p034850.1_BraROA</name>
    <name evidence="10" type="ORF">IGI04_011454</name>
</gene>
<evidence type="ECO:0000256" key="8">
    <source>
        <dbReference type="SAM" id="Phobius"/>
    </source>
</evidence>
<evidence type="ECO:0000256" key="1">
    <source>
        <dbReference type="ARBA" id="ARBA00004141"/>
    </source>
</evidence>
<evidence type="ECO:0000256" key="6">
    <source>
        <dbReference type="ARBA" id="ARBA00023136"/>
    </source>
</evidence>
<comment type="similarity">
    <text evidence="3">Belongs to the sterol desaturase family.</text>
</comment>
<evidence type="ECO:0000259" key="9">
    <source>
        <dbReference type="SMART" id="SM00014"/>
    </source>
</evidence>
<reference evidence="10 11" key="1">
    <citation type="submission" date="2021-03" db="EMBL/GenBank/DDBJ databases">
        <authorList>
            <person name="King G.J."/>
            <person name="Bancroft I."/>
            <person name="Baten A."/>
            <person name="Bloomfield J."/>
            <person name="Borpatragohain P."/>
            <person name="He Z."/>
            <person name="Irish N."/>
            <person name="Irwin J."/>
            <person name="Liu K."/>
            <person name="Mauleon R.P."/>
            <person name="Moore J."/>
            <person name="Morris R."/>
            <person name="Ostergaard L."/>
            <person name="Wang B."/>
            <person name="Wells R."/>
        </authorList>
    </citation>
    <scope>NUCLEOTIDE SEQUENCE [LARGE SCALE GENOMIC DNA]</scope>
    <source>
        <strain evidence="10">R-o-18</strain>
        <tissue evidence="10">Leaf</tissue>
    </source>
</reference>
<dbReference type="CDD" id="cd03390">
    <property type="entry name" value="PAP2_containing_1_like"/>
    <property type="match status" value="1"/>
</dbReference>
<evidence type="ECO:0000256" key="7">
    <source>
        <dbReference type="SAM" id="MobiDB-lite"/>
    </source>
</evidence>
<name>A0ABQ7N335_BRACM</name>
<keyword evidence="4 8" id="KW-0812">Transmembrane</keyword>
<dbReference type="SUPFAM" id="SSF48317">
    <property type="entry name" value="Acid phosphatase/Vanadium-dependent haloperoxidase"/>
    <property type="match status" value="1"/>
</dbReference>
<feature type="transmembrane region" description="Helical" evidence="8">
    <location>
        <begin position="544"/>
        <end position="566"/>
    </location>
</feature>
<feature type="transmembrane region" description="Helical" evidence="8">
    <location>
        <begin position="382"/>
        <end position="405"/>
    </location>
</feature>
<feature type="region of interest" description="Disordered" evidence="7">
    <location>
        <begin position="749"/>
        <end position="798"/>
    </location>
</feature>
<keyword evidence="6 8" id="KW-0472">Membrane</keyword>
<dbReference type="PANTHER" id="PTHR10165">
    <property type="entry name" value="LIPID PHOSPHATE PHOSPHATASE"/>
    <property type="match status" value="1"/>
</dbReference>
<feature type="transmembrane region" description="Helical" evidence="8">
    <location>
        <begin position="304"/>
        <end position="324"/>
    </location>
</feature>
<organism evidence="10 11">
    <name type="scientific">Brassica rapa subsp. trilocularis</name>
    <dbReference type="NCBI Taxonomy" id="1813537"/>
    <lineage>
        <taxon>Eukaryota</taxon>
        <taxon>Viridiplantae</taxon>
        <taxon>Streptophyta</taxon>
        <taxon>Embryophyta</taxon>
        <taxon>Tracheophyta</taxon>
        <taxon>Spermatophyta</taxon>
        <taxon>Magnoliopsida</taxon>
        <taxon>eudicotyledons</taxon>
        <taxon>Gunneridae</taxon>
        <taxon>Pentapetalae</taxon>
        <taxon>rosids</taxon>
        <taxon>malvids</taxon>
        <taxon>Brassicales</taxon>
        <taxon>Brassicaceae</taxon>
        <taxon>Brassiceae</taxon>
        <taxon>Brassica</taxon>
    </lineage>
</organism>
<dbReference type="Pfam" id="PF01569">
    <property type="entry name" value="PAP2"/>
    <property type="match status" value="1"/>
</dbReference>
<dbReference type="Gene3D" id="1.20.144.10">
    <property type="entry name" value="Phosphatidic acid phosphatase type 2/haloperoxidase"/>
    <property type="match status" value="1"/>
</dbReference>
<keyword evidence="5 8" id="KW-1133">Transmembrane helix</keyword>
<evidence type="ECO:0000313" key="10">
    <source>
        <dbReference type="EMBL" id="KAG5405335.1"/>
    </source>
</evidence>
<feature type="transmembrane region" description="Helical" evidence="8">
    <location>
        <begin position="703"/>
        <end position="721"/>
    </location>
</feature>
<comment type="similarity">
    <text evidence="2">Belongs to the PA-phosphatase related phosphoesterase family.</text>
</comment>
<evidence type="ECO:0000256" key="4">
    <source>
        <dbReference type="ARBA" id="ARBA00022692"/>
    </source>
</evidence>
<accession>A0ABQ7N335</accession>
<dbReference type="Proteomes" id="UP000823674">
    <property type="component" value="Chromosome A03"/>
</dbReference>